<organism evidence="1 2">
    <name type="scientific">Prevotella dentalis (strain ATCC 49559 / DSM 3688 / JCM 13448 / NCTC 12043 / ES 2772)</name>
    <name type="common">Mitsuokella dentalis</name>
    <dbReference type="NCBI Taxonomy" id="908937"/>
    <lineage>
        <taxon>Bacteria</taxon>
        <taxon>Pseudomonadati</taxon>
        <taxon>Bacteroidota</taxon>
        <taxon>Bacteroidia</taxon>
        <taxon>Bacteroidales</taxon>
        <taxon>Prevotellaceae</taxon>
        <taxon>Prevotella</taxon>
    </lineage>
</organism>
<name>F9D6P1_PREDD</name>
<evidence type="ECO:0000313" key="2">
    <source>
        <dbReference type="Proteomes" id="UP000007820"/>
    </source>
</evidence>
<dbReference type="Proteomes" id="UP000007820">
    <property type="component" value="Unassembled WGS sequence"/>
</dbReference>
<proteinExistence type="predicted"/>
<evidence type="ECO:0000313" key="1">
    <source>
        <dbReference type="EMBL" id="EGQ11958.1"/>
    </source>
</evidence>
<sequence length="40" mass="4569">MAEGRHASLKIMGKRRGRYLIFCVSLHESTTKPHPKTTET</sequence>
<dbReference type="AlphaFoldDB" id="F9D6P1"/>
<gene>
    <name evidence="1" type="ORF">HMPREF9136_2519</name>
</gene>
<comment type="caution">
    <text evidence="1">The sequence shown here is derived from an EMBL/GenBank/DDBJ whole genome shotgun (WGS) entry which is preliminary data.</text>
</comment>
<accession>F9D6P1</accession>
<reference evidence="1 2" key="1">
    <citation type="submission" date="2011-04" db="EMBL/GenBank/DDBJ databases">
        <authorList>
            <person name="Muzny D."/>
            <person name="Qin X."/>
            <person name="Deng J."/>
            <person name="Jiang H."/>
            <person name="Liu Y."/>
            <person name="Qu J."/>
            <person name="Song X.-Z."/>
            <person name="Zhang L."/>
            <person name="Thornton R."/>
            <person name="Coyle M."/>
            <person name="Francisco L."/>
            <person name="Jackson L."/>
            <person name="Javaid M."/>
            <person name="Korchina V."/>
            <person name="Kovar C."/>
            <person name="Mata R."/>
            <person name="Mathew T."/>
            <person name="Ngo R."/>
            <person name="Nguyen L."/>
            <person name="Nguyen N."/>
            <person name="Okwuonu G."/>
            <person name="Ongeri F."/>
            <person name="Pham C."/>
            <person name="Simmons D."/>
            <person name="Wilczek-Boney K."/>
            <person name="Hale W."/>
            <person name="Jakkamsetti A."/>
            <person name="Pham P."/>
            <person name="Ruth R."/>
            <person name="San Lucas F."/>
            <person name="Warren J."/>
            <person name="Zhang J."/>
            <person name="Zhao Z."/>
            <person name="Zhou C."/>
            <person name="Zhu D."/>
            <person name="Lee S."/>
            <person name="Bess C."/>
            <person name="Blankenburg K."/>
            <person name="Forbes L."/>
            <person name="Fu Q."/>
            <person name="Gubbala S."/>
            <person name="Hirani K."/>
            <person name="Jayaseelan J.C."/>
            <person name="Lara F."/>
            <person name="Munidasa M."/>
            <person name="Palculict T."/>
            <person name="Patil S."/>
            <person name="Pu L.-L."/>
            <person name="Saada N."/>
            <person name="Tang L."/>
            <person name="Weissenberger G."/>
            <person name="Zhu Y."/>
            <person name="Hemphill L."/>
            <person name="Shang Y."/>
            <person name="Youmans B."/>
            <person name="Ayvaz T."/>
            <person name="Ross M."/>
            <person name="Santibanez J."/>
            <person name="Aqrawi P."/>
            <person name="Gross S."/>
            <person name="Joshi V."/>
            <person name="Fowler G."/>
            <person name="Nazareth L."/>
            <person name="Reid J."/>
            <person name="Worley K."/>
            <person name="Petrosino J."/>
            <person name="Highlander S."/>
            <person name="Gibbs R."/>
        </authorList>
    </citation>
    <scope>NUCLEOTIDE SEQUENCE [LARGE SCALE GENOMIC DNA]</scope>
    <source>
        <strain evidence="1 2">DSM 3688</strain>
    </source>
</reference>
<dbReference type="EMBL" id="AFPW01000047">
    <property type="protein sequence ID" value="EGQ11958.1"/>
    <property type="molecule type" value="Genomic_DNA"/>
</dbReference>
<protein>
    <submittedName>
        <fullName evidence="1">Uncharacterized protein</fullName>
    </submittedName>
</protein>